<protein>
    <submittedName>
        <fullName evidence="1">Type I-C CRISPR-associated protein Cas8c/Csd1</fullName>
    </submittedName>
</protein>
<dbReference type="AlphaFoldDB" id="A0A7G9GLW8"/>
<dbReference type="Pfam" id="PF09709">
    <property type="entry name" value="Cas_Csd1"/>
    <property type="match status" value="1"/>
</dbReference>
<accession>A0A7G9GLW8</accession>
<dbReference type="RefSeq" id="WP_117456240.1">
    <property type="nucleotide sequence ID" value="NZ_CP060636.1"/>
</dbReference>
<keyword evidence="2" id="KW-1185">Reference proteome</keyword>
<dbReference type="InterPro" id="IPR010144">
    <property type="entry name" value="CRISPR-assoc_prot_Csd1-typ"/>
</dbReference>
<dbReference type="KEGG" id="ehn:H9Q80_16370"/>
<gene>
    <name evidence="1" type="ORF">H9Q80_16370</name>
</gene>
<proteinExistence type="predicted"/>
<sequence length="511" mass="59835">MSSIDNYMLNLVELYDNCLTDKIPLYTAPVFCSANVYIDKDSNFIKAERLEETKQLNLPTTISSENRSRAVAPYPIVDNIRNMNGKGEEMFLELLSSFIDYSGNEKCRIFYEYVKKETILNDIKDIKTHIKLDGVVPIVYIVDNKTGETEPLLDDELYKQYNKFFEDKIIPKEAKKDMCLLCGKETYCMPVSKTRILPPKPMARIYSGKSEKDIVQNTFLHSFVCVDEAFKLIHAIRYVIRHNSYMCHDVYTGVFSAKGLPQNFLLIPKNIYGVIDYANAIPRAVDHNKRFPDMMEEFINKMRDIHKDNNIFILQFRSCTPGTVALTCNLCMTSDDYFDKLSTWYKYQHIYIDDFYSLYNFGTLKYYLYENFENDGVIRILDMYINSFYSEKILPEKIFQQLYKALLQTADMDFRLNAINYLANLKAINNNLEKAYIRNDIKRKSKFIKMKPLLEEIGVNYSNYSSFMSGDNRRLSIELCKKVLDAVENIHDYDIPKQETVEIDDIDNKKE</sequence>
<dbReference type="EMBL" id="CP060636">
    <property type="protein sequence ID" value="QNM11800.1"/>
    <property type="molecule type" value="Genomic_DNA"/>
</dbReference>
<reference evidence="1 2" key="1">
    <citation type="submission" date="2020-08" db="EMBL/GenBank/DDBJ databases">
        <authorList>
            <person name="Liu C."/>
            <person name="Sun Q."/>
        </authorList>
    </citation>
    <scope>NUCLEOTIDE SEQUENCE [LARGE SCALE GENOMIC DNA]</scope>
    <source>
        <strain evidence="1 2">NSJ-61</strain>
    </source>
</reference>
<dbReference type="Proteomes" id="UP000515856">
    <property type="component" value="Chromosome"/>
</dbReference>
<organism evidence="1 2">
    <name type="scientific">[Eubacterium] hominis</name>
    <dbReference type="NCBI Taxonomy" id="2764325"/>
    <lineage>
        <taxon>Bacteria</taxon>
        <taxon>Bacillati</taxon>
        <taxon>Bacillota</taxon>
        <taxon>Erysipelotrichia</taxon>
        <taxon>Erysipelotrichales</taxon>
        <taxon>Erysipelotrichaceae</taxon>
        <taxon>Amedibacillus</taxon>
    </lineage>
</organism>
<evidence type="ECO:0000313" key="1">
    <source>
        <dbReference type="EMBL" id="QNM11800.1"/>
    </source>
</evidence>
<name>A0A7G9GLW8_9FIRM</name>
<evidence type="ECO:0000313" key="2">
    <source>
        <dbReference type="Proteomes" id="UP000515856"/>
    </source>
</evidence>